<dbReference type="GO" id="GO:0003824">
    <property type="term" value="F:catalytic activity"/>
    <property type="evidence" value="ECO:0007669"/>
    <property type="project" value="InterPro"/>
</dbReference>
<dbReference type="Pfam" id="PF04055">
    <property type="entry name" value="Radical_SAM"/>
    <property type="match status" value="1"/>
</dbReference>
<evidence type="ECO:0000256" key="1">
    <source>
        <dbReference type="ARBA" id="ARBA00001966"/>
    </source>
</evidence>
<protein>
    <recommendedName>
        <fullName evidence="6">Radical SAM core domain-containing protein</fullName>
    </recommendedName>
</protein>
<dbReference type="InterPro" id="IPR050377">
    <property type="entry name" value="Radical_SAM_PqqE_MftC-like"/>
</dbReference>
<dbReference type="CDD" id="cd01335">
    <property type="entry name" value="Radical_SAM"/>
    <property type="match status" value="1"/>
</dbReference>
<dbReference type="SUPFAM" id="SSF102114">
    <property type="entry name" value="Radical SAM enzymes"/>
    <property type="match status" value="1"/>
</dbReference>
<keyword evidence="4" id="KW-0408">Iron</keyword>
<dbReference type="InterPro" id="IPR058240">
    <property type="entry name" value="rSAM_sf"/>
</dbReference>
<dbReference type="AlphaFoldDB" id="A0AA37ST17"/>
<dbReference type="SFLD" id="SFLDG01386">
    <property type="entry name" value="main_SPASM_domain-containing"/>
    <property type="match status" value="1"/>
</dbReference>
<dbReference type="InterPro" id="IPR007197">
    <property type="entry name" value="rSAM"/>
</dbReference>
<name>A0AA37ST17_9BACT</name>
<evidence type="ECO:0000256" key="4">
    <source>
        <dbReference type="ARBA" id="ARBA00023004"/>
    </source>
</evidence>
<organism evidence="7 8">
    <name type="scientific">Portibacter lacus</name>
    <dbReference type="NCBI Taxonomy" id="1099794"/>
    <lineage>
        <taxon>Bacteria</taxon>
        <taxon>Pseudomonadati</taxon>
        <taxon>Bacteroidota</taxon>
        <taxon>Saprospiria</taxon>
        <taxon>Saprospirales</taxon>
        <taxon>Haliscomenobacteraceae</taxon>
        <taxon>Portibacter</taxon>
    </lineage>
</organism>
<dbReference type="PANTHER" id="PTHR11228:SF7">
    <property type="entry name" value="PQQA PEPTIDE CYCLASE"/>
    <property type="match status" value="1"/>
</dbReference>
<evidence type="ECO:0000259" key="6">
    <source>
        <dbReference type="PROSITE" id="PS51918"/>
    </source>
</evidence>
<comment type="caution">
    <text evidence="7">The sequence shown here is derived from an EMBL/GenBank/DDBJ whole genome shotgun (WGS) entry which is preliminary data.</text>
</comment>
<dbReference type="SFLD" id="SFLDG01067">
    <property type="entry name" value="SPASM/twitch_domain_containing"/>
    <property type="match status" value="1"/>
</dbReference>
<evidence type="ECO:0000256" key="2">
    <source>
        <dbReference type="ARBA" id="ARBA00022691"/>
    </source>
</evidence>
<dbReference type="PROSITE" id="PS51918">
    <property type="entry name" value="RADICAL_SAM"/>
    <property type="match status" value="1"/>
</dbReference>
<feature type="domain" description="Radical SAM core" evidence="6">
    <location>
        <begin position="56"/>
        <end position="273"/>
    </location>
</feature>
<evidence type="ECO:0000313" key="7">
    <source>
        <dbReference type="EMBL" id="GLR19883.1"/>
    </source>
</evidence>
<reference evidence="7" key="1">
    <citation type="journal article" date="2014" name="Int. J. Syst. Evol. Microbiol.">
        <title>Complete genome sequence of Corynebacterium casei LMG S-19264T (=DSM 44701T), isolated from a smear-ripened cheese.</title>
        <authorList>
            <consortium name="US DOE Joint Genome Institute (JGI-PGF)"/>
            <person name="Walter F."/>
            <person name="Albersmeier A."/>
            <person name="Kalinowski J."/>
            <person name="Ruckert C."/>
        </authorList>
    </citation>
    <scope>NUCLEOTIDE SEQUENCE</scope>
    <source>
        <strain evidence="7">NBRC 108769</strain>
    </source>
</reference>
<dbReference type="EMBL" id="BSOH01000037">
    <property type="protein sequence ID" value="GLR19883.1"/>
    <property type="molecule type" value="Genomic_DNA"/>
</dbReference>
<proteinExistence type="predicted"/>
<sequence length="329" mass="38320">MIQKFMDHAEGQNLHRGFYLKGKYTWDMFNPHWPSKAFNRFYTTQLREHGLLNQDQTNIRRLLIAITKKCPLQCEHCSEWDTLNEKDQFTLDDFFKKIDGFVDDGVSQLVFSGGEPLIRFNDLVEMIQRYRNKCNQWVYTSGYQLTPEKAERLAAAGLNGVAISLDHHIEEFHNLFRGNQKSFQWVKDAVKNCKDAGLMVTINSCLTKTYLNDNNTDHLINLVKEWNVPILNILEPRAVGHYANKDVELSIREQQMIESKVRQYNNKKHLEYPLISYPAMFRKNLPCGGGRSYLFLDYDGTLSPCPFCKTPIKNHLELTNKCEIEAVLN</sequence>
<dbReference type="GO" id="GO:0051536">
    <property type="term" value="F:iron-sulfur cluster binding"/>
    <property type="evidence" value="ECO:0007669"/>
    <property type="project" value="UniProtKB-KW"/>
</dbReference>
<dbReference type="SMART" id="SM00729">
    <property type="entry name" value="Elp3"/>
    <property type="match status" value="1"/>
</dbReference>
<keyword evidence="2" id="KW-0949">S-adenosyl-L-methionine</keyword>
<dbReference type="GO" id="GO:0006783">
    <property type="term" value="P:heme biosynthetic process"/>
    <property type="evidence" value="ECO:0007669"/>
    <property type="project" value="TreeGrafter"/>
</dbReference>
<evidence type="ECO:0000313" key="8">
    <source>
        <dbReference type="Proteomes" id="UP001156666"/>
    </source>
</evidence>
<dbReference type="InterPro" id="IPR013785">
    <property type="entry name" value="Aldolase_TIM"/>
</dbReference>
<accession>A0AA37ST17</accession>
<dbReference type="SFLD" id="SFLDS00029">
    <property type="entry name" value="Radical_SAM"/>
    <property type="match status" value="1"/>
</dbReference>
<evidence type="ECO:0000256" key="5">
    <source>
        <dbReference type="ARBA" id="ARBA00023014"/>
    </source>
</evidence>
<dbReference type="Proteomes" id="UP001156666">
    <property type="component" value="Unassembled WGS sequence"/>
</dbReference>
<reference evidence="7" key="2">
    <citation type="submission" date="2023-01" db="EMBL/GenBank/DDBJ databases">
        <title>Draft genome sequence of Portibacter lacus strain NBRC 108769.</title>
        <authorList>
            <person name="Sun Q."/>
            <person name="Mori K."/>
        </authorList>
    </citation>
    <scope>NUCLEOTIDE SEQUENCE</scope>
    <source>
        <strain evidence="7">NBRC 108769</strain>
    </source>
</reference>
<dbReference type="InterPro" id="IPR006638">
    <property type="entry name" value="Elp3/MiaA/NifB-like_rSAM"/>
</dbReference>
<keyword evidence="8" id="KW-1185">Reference proteome</keyword>
<evidence type="ECO:0000256" key="3">
    <source>
        <dbReference type="ARBA" id="ARBA00022723"/>
    </source>
</evidence>
<keyword evidence="5" id="KW-0411">Iron-sulfur</keyword>
<dbReference type="GO" id="GO:0046872">
    <property type="term" value="F:metal ion binding"/>
    <property type="evidence" value="ECO:0007669"/>
    <property type="project" value="UniProtKB-KW"/>
</dbReference>
<dbReference type="Gene3D" id="3.20.20.70">
    <property type="entry name" value="Aldolase class I"/>
    <property type="match status" value="1"/>
</dbReference>
<gene>
    <name evidence="7" type="ORF">GCM10007940_44990</name>
</gene>
<comment type="cofactor">
    <cofactor evidence="1">
        <name>[4Fe-4S] cluster</name>
        <dbReference type="ChEBI" id="CHEBI:49883"/>
    </cofactor>
</comment>
<keyword evidence="3" id="KW-0479">Metal-binding</keyword>
<dbReference type="PANTHER" id="PTHR11228">
    <property type="entry name" value="RADICAL SAM DOMAIN PROTEIN"/>
    <property type="match status" value="1"/>
</dbReference>